<dbReference type="EMBL" id="MU006100">
    <property type="protein sequence ID" value="KAF2837163.1"/>
    <property type="molecule type" value="Genomic_DNA"/>
</dbReference>
<comment type="caution">
    <text evidence="2">The sequence shown here is derived from an EMBL/GenBank/DDBJ whole genome shotgun (WGS) entry which is preliminary data.</text>
</comment>
<sequence>MEHLPCPIDGRRPEVPFFAARKVYRPEDFFRLPKEHGYADFHNLLEDGLERTMQKGDANHFLQTWLFFSLLAQVLSQEIDYRDFLQNSNNTLHTRKLNAMLQNWAIKESTAVEEGMSREQRERYLRASMALVDARRFVSKHCSYQRLDRNHHPLEDRDLWKKDNPVHQALDAKMTLSLAILGETLQQARPDMMPHLEGHFRFWRDPRVEEKRWGCSKYCREQMKTNGYDELEICRIEAMMPSVSIVYYCSSMASRTQRSGKGPLHMNPCRDGCETHHIGDDEIIKAIEEGKTPLVTWGSSGLEWKAYDLKRDHDIQFGVLSHAWEEEILDCGKDARPGHNRRMYECQLITLQETFDKMVQNRRDSLSFKNTPFWVDALCLPRESGPKGKAINQMRDIYAKAAVVLVWQRELLQTNKLAESDSIETNMRIRTSNWASRLWTMQEAVLGGIDCLHVAFQNRNTIGINELRSARDRARRDPNDPYHHIWEAGYPFSKSTWALRRSNEFRVHRTWLAVQFREVLEPQDEALILGSVLGVDVVKIQKIGQRNEPPKQIAAKRMVKLLDLLDSTPGLGIPSGIIFLPTGKLSNAISETKGYGWAPATWLTKQLHDYPLFRPAQQSASIGKWGLLVQFPGLILHWPKDPVASSKFWISVHQCMHKWFKIVADTGGVDWETFWANEVCTQDETFIILSTSNPRDKWEIGLLVQSKGVLSQGEVRWVKTLCRVWIRLEANPDIIARMVQGVRERGNGMLFGERLGDQQRWCIDGGEE</sequence>
<proteinExistence type="predicted"/>
<protein>
    <recommendedName>
        <fullName evidence="1">Heterokaryon incompatibility domain-containing protein</fullName>
    </recommendedName>
</protein>
<evidence type="ECO:0000313" key="2">
    <source>
        <dbReference type="EMBL" id="KAF2837163.1"/>
    </source>
</evidence>
<dbReference type="Pfam" id="PF06985">
    <property type="entry name" value="HET"/>
    <property type="match status" value="1"/>
</dbReference>
<dbReference type="PANTHER" id="PTHR39596:SF3">
    <property type="entry name" value="HETEROKARYON INCOMPATIBILITY DOMAIN-CONTAINING PROTEIN"/>
    <property type="match status" value="1"/>
</dbReference>
<dbReference type="PANTHER" id="PTHR39596">
    <property type="match status" value="1"/>
</dbReference>
<keyword evidence="3" id="KW-1185">Reference proteome</keyword>
<dbReference type="OrthoDB" id="2426273at2759"/>
<dbReference type="AlphaFoldDB" id="A0A9P4VMY6"/>
<accession>A0A9P4VMY6</accession>
<reference evidence="2" key="1">
    <citation type="journal article" date="2020" name="Stud. Mycol.">
        <title>101 Dothideomycetes genomes: a test case for predicting lifestyles and emergence of pathogens.</title>
        <authorList>
            <person name="Haridas S."/>
            <person name="Albert R."/>
            <person name="Binder M."/>
            <person name="Bloem J."/>
            <person name="Labutti K."/>
            <person name="Salamov A."/>
            <person name="Andreopoulos B."/>
            <person name="Baker S."/>
            <person name="Barry K."/>
            <person name="Bills G."/>
            <person name="Bluhm B."/>
            <person name="Cannon C."/>
            <person name="Castanera R."/>
            <person name="Culley D."/>
            <person name="Daum C."/>
            <person name="Ezra D."/>
            <person name="Gonzalez J."/>
            <person name="Henrissat B."/>
            <person name="Kuo A."/>
            <person name="Liang C."/>
            <person name="Lipzen A."/>
            <person name="Lutzoni F."/>
            <person name="Magnuson J."/>
            <person name="Mondo S."/>
            <person name="Nolan M."/>
            <person name="Ohm R."/>
            <person name="Pangilinan J."/>
            <person name="Park H.-J."/>
            <person name="Ramirez L."/>
            <person name="Alfaro M."/>
            <person name="Sun H."/>
            <person name="Tritt A."/>
            <person name="Yoshinaga Y."/>
            <person name="Zwiers L.-H."/>
            <person name="Turgeon B."/>
            <person name="Goodwin S."/>
            <person name="Spatafora J."/>
            <person name="Crous P."/>
            <person name="Grigoriev I."/>
        </authorList>
    </citation>
    <scope>NUCLEOTIDE SEQUENCE</scope>
    <source>
        <strain evidence="2">CBS 101060</strain>
    </source>
</reference>
<dbReference type="Proteomes" id="UP000799429">
    <property type="component" value="Unassembled WGS sequence"/>
</dbReference>
<gene>
    <name evidence="2" type="ORF">M501DRAFT_995692</name>
</gene>
<evidence type="ECO:0000259" key="1">
    <source>
        <dbReference type="Pfam" id="PF06985"/>
    </source>
</evidence>
<feature type="domain" description="Heterokaryon incompatibility" evidence="1">
    <location>
        <begin position="319"/>
        <end position="418"/>
    </location>
</feature>
<organism evidence="2 3">
    <name type="scientific">Patellaria atrata CBS 101060</name>
    <dbReference type="NCBI Taxonomy" id="1346257"/>
    <lineage>
        <taxon>Eukaryota</taxon>
        <taxon>Fungi</taxon>
        <taxon>Dikarya</taxon>
        <taxon>Ascomycota</taxon>
        <taxon>Pezizomycotina</taxon>
        <taxon>Dothideomycetes</taxon>
        <taxon>Dothideomycetes incertae sedis</taxon>
        <taxon>Patellariales</taxon>
        <taxon>Patellariaceae</taxon>
        <taxon>Patellaria</taxon>
    </lineage>
</organism>
<evidence type="ECO:0000313" key="3">
    <source>
        <dbReference type="Proteomes" id="UP000799429"/>
    </source>
</evidence>
<name>A0A9P4VMY6_9PEZI</name>
<dbReference type="InterPro" id="IPR010730">
    <property type="entry name" value="HET"/>
</dbReference>